<evidence type="ECO:0000256" key="1">
    <source>
        <dbReference type="SAM" id="Phobius"/>
    </source>
</evidence>
<reference evidence="3" key="1">
    <citation type="journal article" date="2019" name="Int. J. Syst. Evol. Microbiol.">
        <title>The Global Catalogue of Microorganisms (GCM) 10K type strain sequencing project: providing services to taxonomists for standard genome sequencing and annotation.</title>
        <authorList>
            <consortium name="The Broad Institute Genomics Platform"/>
            <consortium name="The Broad Institute Genome Sequencing Center for Infectious Disease"/>
            <person name="Wu L."/>
            <person name="Ma J."/>
        </authorList>
    </citation>
    <scope>NUCLEOTIDE SEQUENCE [LARGE SCALE GENOMIC DNA]</scope>
    <source>
        <strain evidence="3">NBRC 106593</strain>
    </source>
</reference>
<comment type="caution">
    <text evidence="2">The sequence shown here is derived from an EMBL/GenBank/DDBJ whole genome shotgun (WGS) entry which is preliminary data.</text>
</comment>
<proteinExistence type="predicted"/>
<dbReference type="Proteomes" id="UP001596356">
    <property type="component" value="Unassembled WGS sequence"/>
</dbReference>
<dbReference type="SUPFAM" id="SSF53649">
    <property type="entry name" value="Alkaline phosphatase-like"/>
    <property type="match status" value="1"/>
</dbReference>
<gene>
    <name evidence="2" type="ORF">ACFQBT_07270</name>
</gene>
<evidence type="ECO:0000313" key="3">
    <source>
        <dbReference type="Proteomes" id="UP001596356"/>
    </source>
</evidence>
<dbReference type="RefSeq" id="WP_377821565.1">
    <property type="nucleotide sequence ID" value="NZ_JBHSWJ010000002.1"/>
</dbReference>
<dbReference type="InterPro" id="IPR002591">
    <property type="entry name" value="Phosphodiest/P_Trfase"/>
</dbReference>
<feature type="transmembrane region" description="Helical" evidence="1">
    <location>
        <begin position="28"/>
        <end position="45"/>
    </location>
</feature>
<keyword evidence="1" id="KW-1133">Transmembrane helix</keyword>
<feature type="transmembrane region" description="Helical" evidence="1">
    <location>
        <begin position="88"/>
        <end position="111"/>
    </location>
</feature>
<sequence>MTSLPRSGWADSEADSDPSPAVPLMRDVVGALWSVLVAGIAFTVGMKAAGIRETRSFPVLLLALGIGFALIELVLSPILRRIAARGSAFLALVLGLGAQLAVFGIVVLVAVGGTAIGWWEVAEALLVAAAILAAGRWLVGSTDSGYIVGAATRRRTAPRTGGRGLLVVQLDGVSPQVLDRAIEAGQAPNLDRWLATTHRMDSWWKTIPSTTPATMAGVLHGDDAQVPGFRWWDRDTGRLLAVSRPPDARLIEDRFEVGRGLLREGGTAISTTFGGEASQAYLTISHATGSRGLGSGATYVSFFSRPFLLPGTLVLTVGEMVKELYQARRQRARNVQPRISRSGSYVALRGITNVLLRKLNLSLIAQEMAAGRPIIFVDFVDYDEIAHHAGPERPESMRALEGLDGALALLQQVAHSSNREYELVVISDHGQSLGETFAQLVGTPLPDHVTSLMSASPEEVSVIAHSSGEEWGPINALINSLVTKADKPPDAPILGPDRGRDDAPDDLPEVAVTGGGNLGMVWFPRLAERPTLAEVTQRWPRLIPGLVATPGVGLVMVTGDDGQPVVFGPTGARQLISGAVEGDDPLVGYPSRTAPDLARLHGVSRSGDLVVISTVDDRGRIHAFENQVGSHGGIGGPQNHALLVHPSAWPLDEDLLADVDGVRIPVGPVALHQQLQRWRTVLDAAT</sequence>
<keyword evidence="1" id="KW-0812">Transmembrane</keyword>
<protein>
    <submittedName>
        <fullName evidence="2">Alkaline phosphatase family protein</fullName>
    </submittedName>
</protein>
<dbReference type="Pfam" id="PF01663">
    <property type="entry name" value="Phosphodiest"/>
    <property type="match status" value="1"/>
</dbReference>
<organism evidence="2 3">
    <name type="scientific">Branchiibius cervicis</name>
    <dbReference type="NCBI Taxonomy" id="908252"/>
    <lineage>
        <taxon>Bacteria</taxon>
        <taxon>Bacillati</taxon>
        <taxon>Actinomycetota</taxon>
        <taxon>Actinomycetes</taxon>
        <taxon>Micrococcales</taxon>
        <taxon>Dermacoccaceae</taxon>
        <taxon>Branchiibius</taxon>
    </lineage>
</organism>
<accession>A0ABW2ARY0</accession>
<feature type="transmembrane region" description="Helical" evidence="1">
    <location>
        <begin position="118"/>
        <end position="139"/>
    </location>
</feature>
<keyword evidence="1" id="KW-0472">Membrane</keyword>
<dbReference type="InterPro" id="IPR017850">
    <property type="entry name" value="Alkaline_phosphatase_core_sf"/>
</dbReference>
<name>A0ABW2ARY0_9MICO</name>
<dbReference type="EMBL" id="JBHSWJ010000002">
    <property type="protein sequence ID" value="MFC6713643.1"/>
    <property type="molecule type" value="Genomic_DNA"/>
</dbReference>
<dbReference type="Gene3D" id="3.40.720.10">
    <property type="entry name" value="Alkaline Phosphatase, subunit A"/>
    <property type="match status" value="1"/>
</dbReference>
<keyword evidence="3" id="KW-1185">Reference proteome</keyword>
<evidence type="ECO:0000313" key="2">
    <source>
        <dbReference type="EMBL" id="MFC6713643.1"/>
    </source>
</evidence>
<feature type="transmembrane region" description="Helical" evidence="1">
    <location>
        <begin position="57"/>
        <end position="76"/>
    </location>
</feature>